<dbReference type="AlphaFoldDB" id="A0A0P7W688"/>
<dbReference type="GO" id="GO:0015031">
    <property type="term" value="P:protein transport"/>
    <property type="evidence" value="ECO:0007669"/>
    <property type="project" value="UniProtKB-KW"/>
</dbReference>
<keyword evidence="7" id="KW-1006">Bacterial flagellum protein export</keyword>
<keyword evidence="13" id="KW-1185">Reference proteome</keyword>
<keyword evidence="11" id="KW-0966">Cell projection</keyword>
<reference evidence="10 13" key="2">
    <citation type="submission" date="2016-01" db="EMBL/GenBank/DDBJ databases">
        <authorList>
            <person name="Varghese N."/>
        </authorList>
    </citation>
    <scope>NUCLEOTIDE SEQUENCE [LARGE SCALE GENOMIC DNA]</scope>
    <source>
        <strain evidence="10 13">HL-91</strain>
    </source>
</reference>
<keyword evidence="5" id="KW-1005">Bacterial flagellum biogenesis</keyword>
<evidence type="ECO:0000256" key="6">
    <source>
        <dbReference type="ARBA" id="ARBA00022927"/>
    </source>
</evidence>
<feature type="compositionally biased region" description="Pro residues" evidence="8">
    <location>
        <begin position="53"/>
        <end position="66"/>
    </location>
</feature>
<evidence type="ECO:0000313" key="12">
    <source>
        <dbReference type="Proteomes" id="UP000050413"/>
    </source>
</evidence>
<comment type="similarity">
    <text evidence="2">Belongs to the FliH family.</text>
</comment>
<evidence type="ECO:0000256" key="3">
    <source>
        <dbReference type="ARBA" id="ARBA00016507"/>
    </source>
</evidence>
<dbReference type="RefSeq" id="WP_072246354.1">
    <property type="nucleotide sequence ID" value="NZ_FBYC01000004.1"/>
</dbReference>
<proteinExistence type="inferred from homology"/>
<dbReference type="InterPro" id="IPR018035">
    <property type="entry name" value="Flagellar_FliH/T3SS_HrpE"/>
</dbReference>
<keyword evidence="11" id="KW-0969">Cilium</keyword>
<evidence type="ECO:0000256" key="5">
    <source>
        <dbReference type="ARBA" id="ARBA00022795"/>
    </source>
</evidence>
<comment type="function">
    <text evidence="1">Needed for flagellar regrowth and assembly.</text>
</comment>
<evidence type="ECO:0000256" key="2">
    <source>
        <dbReference type="ARBA" id="ARBA00006602"/>
    </source>
</evidence>
<dbReference type="InterPro" id="IPR051472">
    <property type="entry name" value="T3SS_Stator/FliH"/>
</dbReference>
<evidence type="ECO:0000256" key="1">
    <source>
        <dbReference type="ARBA" id="ARBA00003041"/>
    </source>
</evidence>
<keyword evidence="11" id="KW-0282">Flagellum</keyword>
<dbReference type="EMBL" id="FBYC01000004">
    <property type="protein sequence ID" value="CUX82122.1"/>
    <property type="molecule type" value="Genomic_DNA"/>
</dbReference>
<comment type="caution">
    <text evidence="11">The sequence shown here is derived from an EMBL/GenBank/DDBJ whole genome shotgun (WGS) entry which is preliminary data.</text>
</comment>
<dbReference type="PANTHER" id="PTHR34982:SF1">
    <property type="entry name" value="FLAGELLAR ASSEMBLY PROTEIN FLIH"/>
    <property type="match status" value="1"/>
</dbReference>
<protein>
    <recommendedName>
        <fullName evidence="3">Flagellar assembly protein FliH</fullName>
    </recommendedName>
</protein>
<gene>
    <name evidence="11" type="primary">fliH</name>
    <name evidence="10" type="ORF">Ga0058931_2180</name>
    <name evidence="11" type="ORF">HLUCCA05_02465</name>
</gene>
<dbReference type="PANTHER" id="PTHR34982">
    <property type="entry name" value="YOP PROTEINS TRANSLOCATION PROTEIN L"/>
    <property type="match status" value="1"/>
</dbReference>
<sequence>MSAATFTPAQPREEQAFVPMAGLGQGAGGFVLRLPQDMVRHPQPDPVPEVAEAPPPPPPPAAPSPKPVILTEDLRAKIYAEGYTAAQQALQDQISTARIGLEQAAQRLDAITDQMSHALEAEVSALAQTVSDMVRQLAAERAGTQISADPAGFAERILHLAEQIADEFGTLRIALHPDDLAALSAARDAAAAPVLEQVFKARLRADPALARGDLRIKGQGLAVDDLIGRITE</sequence>
<dbReference type="GO" id="GO:0044781">
    <property type="term" value="P:bacterial-type flagellum organization"/>
    <property type="evidence" value="ECO:0007669"/>
    <property type="project" value="UniProtKB-KW"/>
</dbReference>
<keyword evidence="6" id="KW-0653">Protein transport</keyword>
<dbReference type="EMBL" id="LJSG01000002">
    <property type="protein sequence ID" value="KPP95540.1"/>
    <property type="molecule type" value="Genomic_DNA"/>
</dbReference>
<evidence type="ECO:0000313" key="13">
    <source>
        <dbReference type="Proteomes" id="UP000182045"/>
    </source>
</evidence>
<evidence type="ECO:0000256" key="7">
    <source>
        <dbReference type="ARBA" id="ARBA00023225"/>
    </source>
</evidence>
<dbReference type="OrthoDB" id="7875517at2"/>
<accession>A0A0P7W688</accession>
<name>A0A0P7W688_9RHOB</name>
<dbReference type="Proteomes" id="UP000050413">
    <property type="component" value="Unassembled WGS sequence"/>
</dbReference>
<dbReference type="Proteomes" id="UP000182045">
    <property type="component" value="Unassembled WGS sequence"/>
</dbReference>
<organism evidence="11 12">
    <name type="scientific">Roseibaca calidilacus</name>
    <dbReference type="NCBI Taxonomy" id="1666912"/>
    <lineage>
        <taxon>Bacteria</taxon>
        <taxon>Pseudomonadati</taxon>
        <taxon>Pseudomonadota</taxon>
        <taxon>Alphaproteobacteria</taxon>
        <taxon>Rhodobacterales</taxon>
        <taxon>Paracoccaceae</taxon>
        <taxon>Roseinatronobacter</taxon>
    </lineage>
</organism>
<evidence type="ECO:0000259" key="9">
    <source>
        <dbReference type="Pfam" id="PF02108"/>
    </source>
</evidence>
<evidence type="ECO:0000313" key="10">
    <source>
        <dbReference type="EMBL" id="CUX82122.1"/>
    </source>
</evidence>
<evidence type="ECO:0000313" key="11">
    <source>
        <dbReference type="EMBL" id="KPP95540.1"/>
    </source>
</evidence>
<keyword evidence="4" id="KW-0813">Transport</keyword>
<dbReference type="STRING" id="1666912.Ga0058931_2180"/>
<reference evidence="11 12" key="1">
    <citation type="submission" date="2015-09" db="EMBL/GenBank/DDBJ databases">
        <title>Identification and resolution of microdiversity through metagenomic sequencing of parallel consortia.</title>
        <authorList>
            <person name="Nelson W.C."/>
            <person name="Romine M.F."/>
            <person name="Lindemann S.R."/>
        </authorList>
    </citation>
    <scope>NUCLEOTIDE SEQUENCE [LARGE SCALE GENOMIC DNA]</scope>
    <source>
        <strain evidence="11">HL-91</strain>
    </source>
</reference>
<evidence type="ECO:0000256" key="4">
    <source>
        <dbReference type="ARBA" id="ARBA00022448"/>
    </source>
</evidence>
<feature type="region of interest" description="Disordered" evidence="8">
    <location>
        <begin position="33"/>
        <end position="67"/>
    </location>
</feature>
<dbReference type="GO" id="GO:0005829">
    <property type="term" value="C:cytosol"/>
    <property type="evidence" value="ECO:0007669"/>
    <property type="project" value="TreeGrafter"/>
</dbReference>
<dbReference type="Pfam" id="PF02108">
    <property type="entry name" value="FliH"/>
    <property type="match status" value="1"/>
</dbReference>
<feature type="domain" description="Flagellar assembly protein FliH/Type III secretion system HrpE" evidence="9">
    <location>
        <begin position="103"/>
        <end position="224"/>
    </location>
</feature>
<evidence type="ECO:0000256" key="8">
    <source>
        <dbReference type="SAM" id="MobiDB-lite"/>
    </source>
</evidence>